<evidence type="ECO:0000313" key="12">
    <source>
        <dbReference type="Proteomes" id="UP001239994"/>
    </source>
</evidence>
<keyword evidence="12" id="KW-1185">Reference proteome</keyword>
<evidence type="ECO:0000313" key="11">
    <source>
        <dbReference type="EMBL" id="KAK1790246.1"/>
    </source>
</evidence>
<evidence type="ECO:0000256" key="4">
    <source>
        <dbReference type="ARBA" id="ARBA00022729"/>
    </source>
</evidence>
<evidence type="ECO:0000256" key="6">
    <source>
        <dbReference type="ARBA" id="ARBA00023157"/>
    </source>
</evidence>
<organism evidence="11 12">
    <name type="scientific">Electrophorus voltai</name>
    <dbReference type="NCBI Taxonomy" id="2609070"/>
    <lineage>
        <taxon>Eukaryota</taxon>
        <taxon>Metazoa</taxon>
        <taxon>Chordata</taxon>
        <taxon>Craniata</taxon>
        <taxon>Vertebrata</taxon>
        <taxon>Euteleostomi</taxon>
        <taxon>Actinopterygii</taxon>
        <taxon>Neopterygii</taxon>
        <taxon>Teleostei</taxon>
        <taxon>Ostariophysi</taxon>
        <taxon>Gymnotiformes</taxon>
        <taxon>Gymnotoidei</taxon>
        <taxon>Gymnotidae</taxon>
        <taxon>Electrophorus</taxon>
    </lineage>
</organism>
<evidence type="ECO:0000256" key="8">
    <source>
        <dbReference type="RuleBase" id="RU000354"/>
    </source>
</evidence>
<name>A0AAD9DQE9_9TELE</name>
<dbReference type="PROSITE" id="PS00250">
    <property type="entry name" value="TGF_BETA_1"/>
    <property type="match status" value="1"/>
</dbReference>
<dbReference type="Proteomes" id="UP001239994">
    <property type="component" value="Unassembled WGS sequence"/>
</dbReference>
<evidence type="ECO:0000256" key="5">
    <source>
        <dbReference type="ARBA" id="ARBA00023030"/>
    </source>
</evidence>
<protein>
    <recommendedName>
        <fullName evidence="10">TGF-beta family profile domain-containing protein</fullName>
    </recommendedName>
</protein>
<dbReference type="SUPFAM" id="SSF57501">
    <property type="entry name" value="Cystine-knot cytokines"/>
    <property type="match status" value="1"/>
</dbReference>
<keyword evidence="7" id="KW-0325">Glycoprotein</keyword>
<keyword evidence="5 8" id="KW-0339">Growth factor</keyword>
<dbReference type="AlphaFoldDB" id="A0AAD9DQE9"/>
<accession>A0AAD9DQE9</accession>
<dbReference type="GO" id="GO:0005615">
    <property type="term" value="C:extracellular space"/>
    <property type="evidence" value="ECO:0007669"/>
    <property type="project" value="TreeGrafter"/>
</dbReference>
<dbReference type="GO" id="GO:0005125">
    <property type="term" value="F:cytokine activity"/>
    <property type="evidence" value="ECO:0007669"/>
    <property type="project" value="TreeGrafter"/>
</dbReference>
<comment type="caution">
    <text evidence="11">The sequence shown here is derived from an EMBL/GenBank/DDBJ whole genome shotgun (WGS) entry which is preliminary data.</text>
</comment>
<keyword evidence="4 9" id="KW-0732">Signal</keyword>
<dbReference type="CDD" id="cd19376">
    <property type="entry name" value="TGF_beta_GDF15"/>
    <property type="match status" value="1"/>
</dbReference>
<reference evidence="11" key="1">
    <citation type="submission" date="2023-03" db="EMBL/GenBank/DDBJ databases">
        <title>Electrophorus voltai genome.</title>
        <authorList>
            <person name="Bian C."/>
        </authorList>
    </citation>
    <scope>NUCLEOTIDE SEQUENCE</scope>
    <source>
        <strain evidence="11">CB-2022</strain>
        <tissue evidence="11">Muscle</tissue>
    </source>
</reference>
<evidence type="ECO:0000256" key="1">
    <source>
        <dbReference type="ARBA" id="ARBA00004613"/>
    </source>
</evidence>
<dbReference type="PANTHER" id="PTHR11848:SF78">
    <property type="entry name" value="GROWTH_DIFFERENTIATION FACTOR 15"/>
    <property type="match status" value="1"/>
</dbReference>
<dbReference type="InterPro" id="IPR015615">
    <property type="entry name" value="TGF-beta-rel"/>
</dbReference>
<dbReference type="FunFam" id="2.10.90.10:FF:000012">
    <property type="entry name" value="Growth/differentiation factor 9 (Predicted)"/>
    <property type="match status" value="1"/>
</dbReference>
<dbReference type="SMART" id="SM00204">
    <property type="entry name" value="TGFB"/>
    <property type="match status" value="1"/>
</dbReference>
<comment type="similarity">
    <text evidence="2 8">Belongs to the TGF-beta family.</text>
</comment>
<dbReference type="Pfam" id="PF00019">
    <property type="entry name" value="TGF_beta"/>
    <property type="match status" value="1"/>
</dbReference>
<evidence type="ECO:0000256" key="7">
    <source>
        <dbReference type="ARBA" id="ARBA00023180"/>
    </source>
</evidence>
<keyword evidence="6" id="KW-1015">Disulfide bond</keyword>
<evidence type="ECO:0000256" key="9">
    <source>
        <dbReference type="SAM" id="SignalP"/>
    </source>
</evidence>
<dbReference type="InterPro" id="IPR017948">
    <property type="entry name" value="TGFb_CS"/>
</dbReference>
<feature type="domain" description="TGF-beta family profile" evidence="10">
    <location>
        <begin position="230"/>
        <end position="340"/>
    </location>
</feature>
<dbReference type="EMBL" id="JAROKS010000021">
    <property type="protein sequence ID" value="KAK1790246.1"/>
    <property type="molecule type" value="Genomic_DNA"/>
</dbReference>
<dbReference type="GO" id="GO:0008083">
    <property type="term" value="F:growth factor activity"/>
    <property type="evidence" value="ECO:0007669"/>
    <property type="project" value="UniProtKB-KW"/>
</dbReference>
<evidence type="ECO:0000259" key="10">
    <source>
        <dbReference type="PROSITE" id="PS51362"/>
    </source>
</evidence>
<dbReference type="InterPro" id="IPR029034">
    <property type="entry name" value="Cystine-knot_cytokine"/>
</dbReference>
<feature type="signal peptide" evidence="9">
    <location>
        <begin position="1"/>
        <end position="19"/>
    </location>
</feature>
<dbReference type="PRINTS" id="PR00669">
    <property type="entry name" value="INHIBINA"/>
</dbReference>
<dbReference type="Gene3D" id="2.60.120.970">
    <property type="match status" value="1"/>
</dbReference>
<keyword evidence="3" id="KW-0964">Secreted</keyword>
<evidence type="ECO:0000256" key="3">
    <source>
        <dbReference type="ARBA" id="ARBA00022525"/>
    </source>
</evidence>
<gene>
    <name evidence="11" type="ORF">P4O66_013985</name>
</gene>
<dbReference type="InterPro" id="IPR001839">
    <property type="entry name" value="TGF-b_C"/>
</dbReference>
<evidence type="ECO:0000256" key="2">
    <source>
        <dbReference type="ARBA" id="ARBA00006656"/>
    </source>
</evidence>
<proteinExistence type="inferred from homology"/>
<feature type="chain" id="PRO_5042278982" description="TGF-beta family profile domain-containing protein" evidence="9">
    <location>
        <begin position="20"/>
        <end position="340"/>
    </location>
</feature>
<dbReference type="PANTHER" id="PTHR11848">
    <property type="entry name" value="TGF-BETA FAMILY"/>
    <property type="match status" value="1"/>
</dbReference>
<dbReference type="PROSITE" id="PS51362">
    <property type="entry name" value="TGF_BETA_2"/>
    <property type="match status" value="1"/>
</dbReference>
<comment type="subcellular location">
    <subcellularLocation>
        <location evidence="1">Secreted</location>
    </subcellularLocation>
</comment>
<sequence length="340" mass="38141">MRSLAQGVWVLLFFSFSMGESRAVPDYTGANRSLQLQALKAGILEYLGMDRPPEPRERASHHQLNTIHQQYRSMLAEQAGTTLLLQTTVHPLGPEQVQIATTGPIHWFRAVFRRDTRITEDFTLVQAQLLFLRQPTDSAIYDLPLLNPNIQIRIHKNSSSYLEKMFDLKGLKAKGHNISLDMTAAVEERLRHSSHALLTVDLGFVTGEEGSSEPTPRLCLELEFSVGKVRNARSANHEDNHCSQKSLSVSFEEIGWSDWIVAPSAYTMHFCDGSCPHNYKPASMHTQIKSRLHRLSKGATPGPCCVPAAYEPMVLMHYDSRGKLKVSSFDDLIVSKCHCA</sequence>
<dbReference type="Gene3D" id="2.10.90.10">
    <property type="entry name" value="Cystine-knot cytokines"/>
    <property type="match status" value="1"/>
</dbReference>